<organism evidence="1 2">
    <name type="scientific">Calocera cornea HHB12733</name>
    <dbReference type="NCBI Taxonomy" id="1353952"/>
    <lineage>
        <taxon>Eukaryota</taxon>
        <taxon>Fungi</taxon>
        <taxon>Dikarya</taxon>
        <taxon>Basidiomycota</taxon>
        <taxon>Agaricomycotina</taxon>
        <taxon>Dacrymycetes</taxon>
        <taxon>Dacrymycetales</taxon>
        <taxon>Dacrymycetaceae</taxon>
        <taxon>Calocera</taxon>
    </lineage>
</organism>
<evidence type="ECO:0000313" key="2">
    <source>
        <dbReference type="Proteomes" id="UP000076842"/>
    </source>
</evidence>
<accession>A0A166JF88</accession>
<name>A0A166JF88_9BASI</name>
<keyword evidence="2" id="KW-1185">Reference proteome</keyword>
<dbReference type="EMBL" id="KV424436">
    <property type="protein sequence ID" value="KZT44665.1"/>
    <property type="molecule type" value="Genomic_DNA"/>
</dbReference>
<gene>
    <name evidence="1" type="ORF">CALCODRAFT_559300</name>
</gene>
<reference evidence="1 2" key="1">
    <citation type="journal article" date="2016" name="Mol. Biol. Evol.">
        <title>Comparative Genomics of Early-Diverging Mushroom-Forming Fungi Provides Insights into the Origins of Lignocellulose Decay Capabilities.</title>
        <authorList>
            <person name="Nagy L.G."/>
            <person name="Riley R."/>
            <person name="Tritt A."/>
            <person name="Adam C."/>
            <person name="Daum C."/>
            <person name="Floudas D."/>
            <person name="Sun H."/>
            <person name="Yadav J.S."/>
            <person name="Pangilinan J."/>
            <person name="Larsson K.H."/>
            <person name="Matsuura K."/>
            <person name="Barry K."/>
            <person name="Labutti K."/>
            <person name="Kuo R."/>
            <person name="Ohm R.A."/>
            <person name="Bhattacharya S.S."/>
            <person name="Shirouzu T."/>
            <person name="Yoshinaga Y."/>
            <person name="Martin F.M."/>
            <person name="Grigoriev I.V."/>
            <person name="Hibbett D.S."/>
        </authorList>
    </citation>
    <scope>NUCLEOTIDE SEQUENCE [LARGE SCALE GENOMIC DNA]</scope>
    <source>
        <strain evidence="1 2">HHB12733</strain>
    </source>
</reference>
<evidence type="ECO:0000313" key="1">
    <source>
        <dbReference type="EMBL" id="KZT44665.1"/>
    </source>
</evidence>
<feature type="non-terminal residue" evidence="1">
    <location>
        <position position="247"/>
    </location>
</feature>
<sequence>MEVFKHVNTRGDIDDRDNLAQCNSALLKWKLRKFLLRIKQCGTMVCHTRCRKGLDNPRQGLHQRVTRQDPNTAEHTAPIAVLGKLKWCPGCLDETFQKVDAKVCGIGKNGPGDVGREALVTLRVEQRWYISIKGGVQVCLSLFETIEPFGRGVGSMICSRPIEYNEALLNKESNMGWAMQMGDCLGTLGDLKRNGEEVDLKFGGLFSSKEKVRRQVVNKSRKCATVKTKEFQMTGKVDKEALVKWDQ</sequence>
<protein>
    <submittedName>
        <fullName evidence="1">Uncharacterized protein</fullName>
    </submittedName>
</protein>
<dbReference type="InParanoid" id="A0A166JF88"/>
<dbReference type="Proteomes" id="UP000076842">
    <property type="component" value="Unassembled WGS sequence"/>
</dbReference>
<proteinExistence type="predicted"/>
<dbReference type="AlphaFoldDB" id="A0A166JF88"/>